<evidence type="ECO:0000313" key="1">
    <source>
        <dbReference type="EMBL" id="KAI0493817.1"/>
    </source>
</evidence>
<keyword evidence="2" id="KW-1185">Reference proteome</keyword>
<evidence type="ECO:0000313" key="2">
    <source>
        <dbReference type="Proteomes" id="UP000829196"/>
    </source>
</evidence>
<dbReference type="OrthoDB" id="3244603at2759"/>
<comment type="caution">
    <text evidence="1">The sequence shown here is derived from an EMBL/GenBank/DDBJ whole genome shotgun (WGS) entry which is preliminary data.</text>
</comment>
<organism evidence="1 2">
    <name type="scientific">Dendrobium nobile</name>
    <name type="common">Orchid</name>
    <dbReference type="NCBI Taxonomy" id="94219"/>
    <lineage>
        <taxon>Eukaryota</taxon>
        <taxon>Viridiplantae</taxon>
        <taxon>Streptophyta</taxon>
        <taxon>Embryophyta</taxon>
        <taxon>Tracheophyta</taxon>
        <taxon>Spermatophyta</taxon>
        <taxon>Magnoliopsida</taxon>
        <taxon>Liliopsida</taxon>
        <taxon>Asparagales</taxon>
        <taxon>Orchidaceae</taxon>
        <taxon>Epidendroideae</taxon>
        <taxon>Malaxideae</taxon>
        <taxon>Dendrobiinae</taxon>
        <taxon>Dendrobium</taxon>
    </lineage>
</organism>
<dbReference type="EMBL" id="JAGYWB010000017">
    <property type="protein sequence ID" value="KAI0493817.1"/>
    <property type="molecule type" value="Genomic_DNA"/>
</dbReference>
<sequence length="79" mass="9221">MRFTAFSDWAARMVRHPGFYKFAVLVTVRYRHLRQFATLGGEQTAAQLPGNWISIGHNSQWLWYSVYARHMLCISSSIK</sequence>
<protein>
    <submittedName>
        <fullName evidence="1">Uncharacterized protein</fullName>
    </submittedName>
</protein>
<gene>
    <name evidence="1" type="ORF">KFK09_023942</name>
</gene>
<name>A0A8T3ABM5_DENNO</name>
<dbReference type="AlphaFoldDB" id="A0A8T3ABM5"/>
<accession>A0A8T3ABM5</accession>
<proteinExistence type="predicted"/>
<dbReference type="Proteomes" id="UP000829196">
    <property type="component" value="Unassembled WGS sequence"/>
</dbReference>
<reference evidence="1" key="1">
    <citation type="journal article" date="2022" name="Front. Genet.">
        <title>Chromosome-Scale Assembly of the Dendrobium nobile Genome Provides Insights Into the Molecular Mechanism of the Biosynthesis of the Medicinal Active Ingredient of Dendrobium.</title>
        <authorList>
            <person name="Xu Q."/>
            <person name="Niu S.-C."/>
            <person name="Li K.-L."/>
            <person name="Zheng P.-J."/>
            <person name="Zhang X.-J."/>
            <person name="Jia Y."/>
            <person name="Liu Y."/>
            <person name="Niu Y.-X."/>
            <person name="Yu L.-H."/>
            <person name="Chen D.-F."/>
            <person name="Zhang G.-Q."/>
        </authorList>
    </citation>
    <scope>NUCLEOTIDE SEQUENCE</scope>
    <source>
        <tissue evidence="1">Leaf</tissue>
    </source>
</reference>